<dbReference type="RefSeq" id="XP_037148509.1">
    <property type="nucleotide sequence ID" value="XM_037296527.1"/>
</dbReference>
<proteinExistence type="predicted"/>
<gene>
    <name evidence="1" type="ORF">HO133_005618</name>
</gene>
<name>A0A8H6C913_9LECA</name>
<protein>
    <submittedName>
        <fullName evidence="1">Uncharacterized protein</fullName>
    </submittedName>
</protein>
<keyword evidence="2" id="KW-1185">Reference proteome</keyword>
<organism evidence="1 2">
    <name type="scientific">Letharia lupina</name>
    <dbReference type="NCBI Taxonomy" id="560253"/>
    <lineage>
        <taxon>Eukaryota</taxon>
        <taxon>Fungi</taxon>
        <taxon>Dikarya</taxon>
        <taxon>Ascomycota</taxon>
        <taxon>Pezizomycotina</taxon>
        <taxon>Lecanoromycetes</taxon>
        <taxon>OSLEUM clade</taxon>
        <taxon>Lecanoromycetidae</taxon>
        <taxon>Lecanorales</taxon>
        <taxon>Lecanorineae</taxon>
        <taxon>Parmeliaceae</taxon>
        <taxon>Letharia</taxon>
    </lineage>
</organism>
<dbReference type="EMBL" id="JACCJB010000021">
    <property type="protein sequence ID" value="KAF6219074.1"/>
    <property type="molecule type" value="Genomic_DNA"/>
</dbReference>
<reference evidence="1 2" key="1">
    <citation type="journal article" date="2020" name="Genomics">
        <title>Complete, high-quality genomes from long-read metagenomic sequencing of two wolf lichen thalli reveals enigmatic genome architecture.</title>
        <authorList>
            <person name="McKenzie S.K."/>
            <person name="Walston R.F."/>
            <person name="Allen J.L."/>
        </authorList>
    </citation>
    <scope>NUCLEOTIDE SEQUENCE [LARGE SCALE GENOMIC DNA]</scope>
    <source>
        <strain evidence="1">WasteWater1</strain>
    </source>
</reference>
<dbReference type="Proteomes" id="UP000593566">
    <property type="component" value="Unassembled WGS sequence"/>
</dbReference>
<evidence type="ECO:0000313" key="1">
    <source>
        <dbReference type="EMBL" id="KAF6219074.1"/>
    </source>
</evidence>
<evidence type="ECO:0000313" key="2">
    <source>
        <dbReference type="Proteomes" id="UP000593566"/>
    </source>
</evidence>
<sequence length="87" mass="9532">MAGSGDNDHLVMILFQPESAYDKQIKGDQAAGEIIVAREGPMDPAYLTDMDHSPTNAGQLRRELSEISTNATGHLNQTYRLNSVSRN</sequence>
<dbReference type="GeneID" id="59334024"/>
<accession>A0A8H6C913</accession>
<dbReference type="AlphaFoldDB" id="A0A8H6C913"/>
<comment type="caution">
    <text evidence="1">The sequence shown here is derived from an EMBL/GenBank/DDBJ whole genome shotgun (WGS) entry which is preliminary data.</text>
</comment>